<keyword evidence="1" id="KW-0175">Coiled coil</keyword>
<evidence type="ECO:0000256" key="1">
    <source>
        <dbReference type="SAM" id="Coils"/>
    </source>
</evidence>
<evidence type="ECO:0000313" key="3">
    <source>
        <dbReference type="Proteomes" id="UP000319700"/>
    </source>
</evidence>
<evidence type="ECO:0000313" key="2">
    <source>
        <dbReference type="EMBL" id="TPG40827.1"/>
    </source>
</evidence>
<feature type="coiled-coil region" evidence="1">
    <location>
        <begin position="245"/>
        <end position="279"/>
    </location>
</feature>
<organism evidence="2 3">
    <name type="scientific">Flavobacterium pectinovorum</name>
    <dbReference type="NCBI Taxonomy" id="29533"/>
    <lineage>
        <taxon>Bacteria</taxon>
        <taxon>Pseudomonadati</taxon>
        <taxon>Bacteroidota</taxon>
        <taxon>Flavobacteriia</taxon>
        <taxon>Flavobacteriales</taxon>
        <taxon>Flavobacteriaceae</taxon>
        <taxon>Flavobacterium</taxon>
    </lineage>
</organism>
<dbReference type="OrthoDB" id="752086at2"/>
<sequence>METQLLPSAPKAKRYGITEAKKAELDWLKNQVVDSAAIVQQQQIIVSSLNEKATKYQGYLLVSESNRTHALGNKNLIDQIIQNAYDLSSNSENAFSSTVSSTLVATKVATNVSDLINKLIYSVEIINKLANLVIRKKALNPLISDDLITRINTAGTDANNAVALTLIALKSTLAAEASILESEGAITLESKQALNLYLTLTNEKSIHTLTSHQTSHQFSNPSIKVLLYQAYKDAQSAYEIAHTANDQTTRQLSIATANLNKAQVKLQSLQSALAAATAAALAS</sequence>
<dbReference type="AlphaFoldDB" id="A0A502ETF2"/>
<comment type="caution">
    <text evidence="2">The sequence shown here is derived from an EMBL/GenBank/DDBJ whole genome shotgun (WGS) entry which is preliminary data.</text>
</comment>
<proteinExistence type="predicted"/>
<keyword evidence="3" id="KW-1185">Reference proteome</keyword>
<protein>
    <submittedName>
        <fullName evidence="2">Uncharacterized protein</fullName>
    </submittedName>
</protein>
<name>A0A502ETF2_9FLAO</name>
<dbReference type="RefSeq" id="WP_140506750.1">
    <property type="nucleotide sequence ID" value="NZ_RCZH01000006.1"/>
</dbReference>
<gene>
    <name evidence="2" type="ORF">EAH81_10815</name>
</gene>
<accession>A0A502ETF2</accession>
<dbReference type="Proteomes" id="UP000319700">
    <property type="component" value="Unassembled WGS sequence"/>
</dbReference>
<dbReference type="EMBL" id="RCZH01000006">
    <property type="protein sequence ID" value="TPG40827.1"/>
    <property type="molecule type" value="Genomic_DNA"/>
</dbReference>
<reference evidence="2 3" key="1">
    <citation type="journal article" date="2019" name="Environ. Microbiol.">
        <title>Species interactions and distinct microbial communities in high Arctic permafrost affected cryosols are associated with the CH4 and CO2 gas fluxes.</title>
        <authorList>
            <person name="Altshuler I."/>
            <person name="Hamel J."/>
            <person name="Turney S."/>
            <person name="Magnuson E."/>
            <person name="Levesque R."/>
            <person name="Greer C."/>
            <person name="Whyte L.G."/>
        </authorList>
    </citation>
    <scope>NUCLEOTIDE SEQUENCE [LARGE SCALE GENOMIC DNA]</scope>
    <source>
        <strain evidence="2 3">42</strain>
    </source>
</reference>